<feature type="region of interest" description="Disordered" evidence="11">
    <location>
        <begin position="1"/>
        <end position="27"/>
    </location>
</feature>
<organism evidence="12 13">
    <name type="scientific">Parvibium lacunae</name>
    <dbReference type="NCBI Taxonomy" id="1888893"/>
    <lineage>
        <taxon>Bacteria</taxon>
        <taxon>Pseudomonadati</taxon>
        <taxon>Pseudomonadota</taxon>
        <taxon>Betaproteobacteria</taxon>
        <taxon>Burkholderiales</taxon>
        <taxon>Alcaligenaceae</taxon>
        <taxon>Parvibium</taxon>
    </lineage>
</organism>
<evidence type="ECO:0000256" key="9">
    <source>
        <dbReference type="ARBA" id="ARBA00023136"/>
    </source>
</evidence>
<keyword evidence="7 10" id="KW-0283">Flagellar rotation</keyword>
<comment type="similarity">
    <text evidence="3 10">Belongs to the FliL family.</text>
</comment>
<evidence type="ECO:0000256" key="4">
    <source>
        <dbReference type="ARBA" id="ARBA00022475"/>
    </source>
</evidence>
<evidence type="ECO:0000256" key="8">
    <source>
        <dbReference type="ARBA" id="ARBA00022989"/>
    </source>
</evidence>
<keyword evidence="13" id="KW-1185">Reference proteome</keyword>
<keyword evidence="8 10" id="KW-1133">Transmembrane helix</keyword>
<protein>
    <recommendedName>
        <fullName evidence="10">Flagellar protein FliL</fullName>
    </recommendedName>
</protein>
<name>A0A368L850_9BURK</name>
<keyword evidence="4" id="KW-1003">Cell membrane</keyword>
<dbReference type="AlphaFoldDB" id="A0A368L850"/>
<keyword evidence="10" id="KW-0997">Cell inner membrane</keyword>
<dbReference type="GO" id="GO:0006935">
    <property type="term" value="P:chemotaxis"/>
    <property type="evidence" value="ECO:0007669"/>
    <property type="project" value="UniProtKB-KW"/>
</dbReference>
<evidence type="ECO:0000256" key="10">
    <source>
        <dbReference type="RuleBase" id="RU364125"/>
    </source>
</evidence>
<dbReference type="Pfam" id="PF03748">
    <property type="entry name" value="FliL"/>
    <property type="match status" value="1"/>
</dbReference>
<dbReference type="GO" id="GO:0009425">
    <property type="term" value="C:bacterial-type flagellum basal body"/>
    <property type="evidence" value="ECO:0007669"/>
    <property type="project" value="InterPro"/>
</dbReference>
<keyword evidence="9 10" id="KW-0472">Membrane</keyword>
<evidence type="ECO:0000256" key="7">
    <source>
        <dbReference type="ARBA" id="ARBA00022779"/>
    </source>
</evidence>
<evidence type="ECO:0000256" key="5">
    <source>
        <dbReference type="ARBA" id="ARBA00022500"/>
    </source>
</evidence>
<dbReference type="GO" id="GO:0071973">
    <property type="term" value="P:bacterial-type flagellum-dependent cell motility"/>
    <property type="evidence" value="ECO:0007669"/>
    <property type="project" value="InterPro"/>
</dbReference>
<comment type="subcellular location">
    <subcellularLocation>
        <location evidence="10">Cell inner membrane</location>
    </subcellularLocation>
    <subcellularLocation>
        <location evidence="2">Cell membrane</location>
        <topology evidence="2">Single-pass membrane protein</topology>
    </subcellularLocation>
</comment>
<sequence>MATGPVKKQEPSLSSTKPAAARAAANSTPAQSKTPAWIYLLLAVVLLSPALIGGFWWVRENPVSIPELKPNLPPAPGFLDVGLLKREIITGDIVQVNIVIRTETKADAELLKHHLNDLRRAAIDIVGRQYGKEIAEYEGKRDLSRTLKIGFQEVIDRDRADLIKGVVFTDFLIIQ</sequence>
<keyword evidence="6 10" id="KW-0812">Transmembrane</keyword>
<comment type="caution">
    <text evidence="12">The sequence shown here is derived from an EMBL/GenBank/DDBJ whole genome shotgun (WGS) entry which is preliminary data.</text>
</comment>
<gene>
    <name evidence="12" type="ORF">DU000_03535</name>
</gene>
<evidence type="ECO:0000256" key="6">
    <source>
        <dbReference type="ARBA" id="ARBA00022692"/>
    </source>
</evidence>
<dbReference type="EMBL" id="QPGB01000001">
    <property type="protein sequence ID" value="RCS59787.1"/>
    <property type="molecule type" value="Genomic_DNA"/>
</dbReference>
<feature type="transmembrane region" description="Helical" evidence="10">
    <location>
        <begin position="36"/>
        <end position="58"/>
    </location>
</feature>
<accession>A0A368L850</accession>
<dbReference type="Proteomes" id="UP000252357">
    <property type="component" value="Unassembled WGS sequence"/>
</dbReference>
<evidence type="ECO:0000256" key="11">
    <source>
        <dbReference type="SAM" id="MobiDB-lite"/>
    </source>
</evidence>
<evidence type="ECO:0000256" key="2">
    <source>
        <dbReference type="ARBA" id="ARBA00004162"/>
    </source>
</evidence>
<dbReference type="InterPro" id="IPR005503">
    <property type="entry name" value="FliL"/>
</dbReference>
<dbReference type="GO" id="GO:0005886">
    <property type="term" value="C:plasma membrane"/>
    <property type="evidence" value="ECO:0007669"/>
    <property type="project" value="UniProtKB-SubCell"/>
</dbReference>
<evidence type="ECO:0000313" key="12">
    <source>
        <dbReference type="EMBL" id="RCS59787.1"/>
    </source>
</evidence>
<comment type="function">
    <text evidence="1 10">Controls the rotational direction of flagella during chemotaxis.</text>
</comment>
<proteinExistence type="inferred from homology"/>
<reference evidence="12 13" key="1">
    <citation type="journal article" date="2018" name="Int. J. Syst. Evol. Microbiol.">
        <title>Parvibium lacunae gen. nov., sp. nov., a new member of the family Alcaligenaceae isolated from a freshwater pond.</title>
        <authorList>
            <person name="Chen W.M."/>
            <person name="Xie P.B."/>
            <person name="Hsu M.Y."/>
            <person name="Sheu S.Y."/>
        </authorList>
    </citation>
    <scope>NUCLEOTIDE SEQUENCE [LARGE SCALE GENOMIC DNA]</scope>
    <source>
        <strain evidence="12 13">KMB9</strain>
    </source>
</reference>
<evidence type="ECO:0000256" key="3">
    <source>
        <dbReference type="ARBA" id="ARBA00008281"/>
    </source>
</evidence>
<evidence type="ECO:0000256" key="1">
    <source>
        <dbReference type="ARBA" id="ARBA00002254"/>
    </source>
</evidence>
<evidence type="ECO:0000313" key="13">
    <source>
        <dbReference type="Proteomes" id="UP000252357"/>
    </source>
</evidence>
<keyword evidence="5 10" id="KW-0145">Chemotaxis</keyword>